<dbReference type="SUPFAM" id="SSF52218">
    <property type="entry name" value="Flavoproteins"/>
    <property type="match status" value="1"/>
</dbReference>
<dbReference type="InterPro" id="IPR029039">
    <property type="entry name" value="Flavoprotein-like_sf"/>
</dbReference>
<reference evidence="1" key="1">
    <citation type="submission" date="2022-10" db="EMBL/GenBank/DDBJ databases">
        <authorList>
            <person name="Byrne P K."/>
        </authorList>
    </citation>
    <scope>NUCLEOTIDE SEQUENCE</scope>
    <source>
        <strain evidence="1">IFO1802</strain>
    </source>
</reference>
<dbReference type="GO" id="GO:0008752">
    <property type="term" value="F:FMN reductase [NAD(P)H] activity"/>
    <property type="evidence" value="ECO:0007669"/>
    <property type="project" value="UniProtKB-EC"/>
</dbReference>
<sequence length="192" mass="21056">MKVGIIMGSVRAKRICPEIAAYVKATIEDNGELFSEKVELQTVDLQQIALPLYEDDDELIPAHVKSVNDYADCKTRSWSRIVNALDIVIFVTPQYNWGYPAALKNAIDRIYHEWCGKAAMVISYGGHGGNKCNSQLQEVLQGLKMNVVGGVTMKIPVGTVPLPEGIIPQFSAHNEKILQLVASCIEATKNAA</sequence>
<proteinExistence type="predicted"/>
<keyword evidence="2" id="KW-1185">Reference proteome</keyword>
<dbReference type="InterPro" id="IPR005025">
    <property type="entry name" value="FMN_Rdtase-like_dom"/>
</dbReference>
<dbReference type="GO" id="GO:0005634">
    <property type="term" value="C:nucleus"/>
    <property type="evidence" value="ECO:0007669"/>
    <property type="project" value="UniProtKB-SubCell"/>
</dbReference>
<accession>A0AA35J1V8</accession>
<dbReference type="Gene3D" id="3.40.50.360">
    <property type="match status" value="1"/>
</dbReference>
<name>A0AA35J1V8_SACK1</name>
<dbReference type="PANTHER" id="PTHR30543">
    <property type="entry name" value="CHROMATE REDUCTASE"/>
    <property type="match status" value="1"/>
</dbReference>
<dbReference type="OrthoDB" id="68575at2759"/>
<evidence type="ECO:0000313" key="1">
    <source>
        <dbReference type="EMBL" id="CAI4045716.1"/>
    </source>
</evidence>
<dbReference type="Proteomes" id="UP001162087">
    <property type="component" value="Chromosome 12"/>
</dbReference>
<dbReference type="Pfam" id="PF03358">
    <property type="entry name" value="FMN_red"/>
    <property type="match status" value="1"/>
</dbReference>
<dbReference type="InterPro" id="IPR050712">
    <property type="entry name" value="NAD(P)H-dep_reductase"/>
</dbReference>
<evidence type="ECO:0000313" key="2">
    <source>
        <dbReference type="Proteomes" id="UP001162087"/>
    </source>
</evidence>
<organism evidence="1 2">
    <name type="scientific">Saccharomyces kudriavzevii (strain ATCC MYA-4449 / AS 2.2408 / CBS 8840 / NBRC 1802 / NCYC 2889)</name>
    <name type="common">Yeast</name>
    <dbReference type="NCBI Taxonomy" id="226230"/>
    <lineage>
        <taxon>Eukaryota</taxon>
        <taxon>Fungi</taxon>
        <taxon>Dikarya</taxon>
        <taxon>Ascomycota</taxon>
        <taxon>Saccharomycotina</taxon>
        <taxon>Saccharomycetes</taxon>
        <taxon>Saccharomycetales</taxon>
        <taxon>Saccharomycetaceae</taxon>
        <taxon>Saccharomyces</taxon>
    </lineage>
</organism>
<dbReference type="PANTHER" id="PTHR30543:SF21">
    <property type="entry name" value="NAD(P)H-DEPENDENT FMN REDUCTASE LOT6"/>
    <property type="match status" value="1"/>
</dbReference>
<protein>
    <submittedName>
        <fullName evidence="1">Uncharacterized protein</fullName>
    </submittedName>
</protein>
<dbReference type="GO" id="GO:0005829">
    <property type="term" value="C:cytosol"/>
    <property type="evidence" value="ECO:0007669"/>
    <property type="project" value="TreeGrafter"/>
</dbReference>
<gene>
    <name evidence="1" type="primary">SKDI12G0670</name>
    <name evidence="1" type="ORF">SKDI_12G0670</name>
</gene>
<dbReference type="EMBL" id="OX365907">
    <property type="protein sequence ID" value="CAI4045716.1"/>
    <property type="molecule type" value="Genomic_DNA"/>
</dbReference>
<dbReference type="GO" id="GO:0010181">
    <property type="term" value="F:FMN binding"/>
    <property type="evidence" value="ECO:0007669"/>
    <property type="project" value="TreeGrafter"/>
</dbReference>